<feature type="region of interest" description="Disordered" evidence="1">
    <location>
        <begin position="152"/>
        <end position="191"/>
    </location>
</feature>
<gene>
    <name evidence="2" type="ORF">DFH08DRAFT_1019820</name>
</gene>
<dbReference type="EMBL" id="JARIHO010000033">
    <property type="protein sequence ID" value="KAJ7333987.1"/>
    <property type="molecule type" value="Genomic_DNA"/>
</dbReference>
<feature type="region of interest" description="Disordered" evidence="1">
    <location>
        <begin position="1"/>
        <end position="20"/>
    </location>
</feature>
<accession>A0AAD7EK35</accession>
<name>A0AAD7EK35_9AGAR</name>
<evidence type="ECO:0000313" key="2">
    <source>
        <dbReference type="EMBL" id="KAJ7333987.1"/>
    </source>
</evidence>
<organism evidence="2 3">
    <name type="scientific">Mycena albidolilacea</name>
    <dbReference type="NCBI Taxonomy" id="1033008"/>
    <lineage>
        <taxon>Eukaryota</taxon>
        <taxon>Fungi</taxon>
        <taxon>Dikarya</taxon>
        <taxon>Basidiomycota</taxon>
        <taxon>Agaricomycotina</taxon>
        <taxon>Agaricomycetes</taxon>
        <taxon>Agaricomycetidae</taxon>
        <taxon>Agaricales</taxon>
        <taxon>Marasmiineae</taxon>
        <taxon>Mycenaceae</taxon>
        <taxon>Mycena</taxon>
    </lineage>
</organism>
<reference evidence="2" key="1">
    <citation type="submission" date="2023-03" db="EMBL/GenBank/DDBJ databases">
        <title>Massive genome expansion in bonnet fungi (Mycena s.s.) driven by repeated elements and novel gene families across ecological guilds.</title>
        <authorList>
            <consortium name="Lawrence Berkeley National Laboratory"/>
            <person name="Harder C.B."/>
            <person name="Miyauchi S."/>
            <person name="Viragh M."/>
            <person name="Kuo A."/>
            <person name="Thoen E."/>
            <person name="Andreopoulos B."/>
            <person name="Lu D."/>
            <person name="Skrede I."/>
            <person name="Drula E."/>
            <person name="Henrissat B."/>
            <person name="Morin E."/>
            <person name="Kohler A."/>
            <person name="Barry K."/>
            <person name="LaButti K."/>
            <person name="Morin E."/>
            <person name="Salamov A."/>
            <person name="Lipzen A."/>
            <person name="Mereny Z."/>
            <person name="Hegedus B."/>
            <person name="Baldrian P."/>
            <person name="Stursova M."/>
            <person name="Weitz H."/>
            <person name="Taylor A."/>
            <person name="Grigoriev I.V."/>
            <person name="Nagy L.G."/>
            <person name="Martin F."/>
            <person name="Kauserud H."/>
        </authorList>
    </citation>
    <scope>NUCLEOTIDE SEQUENCE</scope>
    <source>
        <strain evidence="2">CBHHK002</strain>
    </source>
</reference>
<keyword evidence="3" id="KW-1185">Reference proteome</keyword>
<comment type="caution">
    <text evidence="2">The sequence shown here is derived from an EMBL/GenBank/DDBJ whole genome shotgun (WGS) entry which is preliminary data.</text>
</comment>
<dbReference type="AlphaFoldDB" id="A0AAD7EK35"/>
<feature type="compositionally biased region" description="Low complexity" evidence="1">
    <location>
        <begin position="8"/>
        <end position="20"/>
    </location>
</feature>
<protein>
    <submittedName>
        <fullName evidence="2">Uncharacterized protein</fullName>
    </submittedName>
</protein>
<feature type="region of interest" description="Disordered" evidence="1">
    <location>
        <begin position="28"/>
        <end position="58"/>
    </location>
</feature>
<evidence type="ECO:0000313" key="3">
    <source>
        <dbReference type="Proteomes" id="UP001218218"/>
    </source>
</evidence>
<dbReference type="Proteomes" id="UP001218218">
    <property type="component" value="Unassembled WGS sequence"/>
</dbReference>
<proteinExistence type="predicted"/>
<evidence type="ECO:0000256" key="1">
    <source>
        <dbReference type="SAM" id="MobiDB-lite"/>
    </source>
</evidence>
<feature type="compositionally biased region" description="Low complexity" evidence="1">
    <location>
        <begin position="28"/>
        <end position="52"/>
    </location>
</feature>
<sequence length="212" mass="22047">MSWGDIHVNTTVTPSTNTVPIPIGAALTSTSSSQSQSSASSSVSRTPSRLPLKPSIKPYTPMPTYFPKPLPAVPESPEAGTPSMLSSIPCVNINTRPRVPISPQMRAGSLPVQLASPHLHPTNLNGTVSPASVCVELHLHAHSPHVCPTQLGSPQFHPQPPPQRCLAPAHSPNASGSSPILGPTQPCSSPMPGYMDRKAHFGMGLASASATT</sequence>